<dbReference type="EMBL" id="JAGSOJ010000006">
    <property type="protein sequence ID" value="MCM1992542.1"/>
    <property type="molecule type" value="Genomic_DNA"/>
</dbReference>
<dbReference type="PANTHER" id="PTHR37945:SF1">
    <property type="entry name" value="EXTRACELLULAR TUNGSTATE BINDING PROTEIN"/>
    <property type="match status" value="1"/>
</dbReference>
<dbReference type="Pfam" id="PF12849">
    <property type="entry name" value="PBP_like_2"/>
    <property type="match status" value="1"/>
</dbReference>
<dbReference type="Proteomes" id="UP001056429">
    <property type="component" value="Unassembled WGS sequence"/>
</dbReference>
<keyword evidence="1" id="KW-0732">Signal</keyword>
<gene>
    <name evidence="3" type="ORF">KDK92_22740</name>
</gene>
<feature type="domain" description="PBP" evidence="2">
    <location>
        <begin position="40"/>
        <end position="265"/>
    </location>
</feature>
<protein>
    <submittedName>
        <fullName evidence="3">Substrate-binding domain-containing protein</fullName>
    </submittedName>
</protein>
<dbReference type="PROSITE" id="PS51257">
    <property type="entry name" value="PROKAR_LIPOPROTEIN"/>
    <property type="match status" value="1"/>
</dbReference>
<reference evidence="3" key="1">
    <citation type="journal article" date="2021" name="mSystems">
        <title>Bacteria and Archaea Synergistically Convert Glycine Betaine to Biogenic Methane in the Formosa Cold Seep of the South China Sea.</title>
        <authorList>
            <person name="Li L."/>
            <person name="Zhang W."/>
            <person name="Zhang S."/>
            <person name="Song L."/>
            <person name="Sun Q."/>
            <person name="Zhang H."/>
            <person name="Xiang H."/>
            <person name="Dong X."/>
        </authorList>
    </citation>
    <scope>NUCLEOTIDE SEQUENCE</scope>
    <source>
        <strain evidence="3">ZWT</strain>
    </source>
</reference>
<accession>A0A9J6P9C7</accession>
<feature type="chain" id="PRO_5039889773" evidence="1">
    <location>
        <begin position="29"/>
        <end position="289"/>
    </location>
</feature>
<reference evidence="3" key="2">
    <citation type="submission" date="2021-04" db="EMBL/GenBank/DDBJ databases">
        <authorList>
            <person name="Dong X."/>
        </authorList>
    </citation>
    <scope>NUCLEOTIDE SEQUENCE</scope>
    <source>
        <strain evidence="3">ZWT</strain>
    </source>
</reference>
<evidence type="ECO:0000259" key="2">
    <source>
        <dbReference type="Pfam" id="PF12849"/>
    </source>
</evidence>
<evidence type="ECO:0000313" key="3">
    <source>
        <dbReference type="EMBL" id="MCM1992542.1"/>
    </source>
</evidence>
<comment type="caution">
    <text evidence="3">The sequence shown here is derived from an EMBL/GenBank/DDBJ whole genome shotgun (WGS) entry which is preliminary data.</text>
</comment>
<dbReference type="PANTHER" id="PTHR37945">
    <property type="entry name" value="EXTRACELLULAR TUNGSTATE BINDING PROTEIN"/>
    <property type="match status" value="1"/>
</dbReference>
<dbReference type="InterPro" id="IPR024370">
    <property type="entry name" value="PBP_domain"/>
</dbReference>
<dbReference type="Gene3D" id="3.40.190.10">
    <property type="entry name" value="Periplasmic binding protein-like II"/>
    <property type="match status" value="2"/>
</dbReference>
<sequence>MMSKKSVFLKVGLVMMLVASMFSGCANKDEESQLNKDQKSGSIILSTTTSTENSGLLDAILPDFTEKTGIDVKVVAVGTGKALTMGRDGEADVLLVHAKSSEEEFVTEGHGIERFDVMYNDFVLVGSKDDKANLKELSPDDIVKALSIIKEDKHKFITRGDDSGTHKKELSFWKSNNITPEGDWYVSTGQGMGATLNVANEQLGYTLTDRATYLSMKENLDLEIIVEGDENLFNQYGVIQVNPDKNEKINADSAKQFIDWILSEETQKLIGEFGVEKFGQNLFNPNAKK</sequence>
<proteinExistence type="predicted"/>
<dbReference type="SUPFAM" id="SSF53850">
    <property type="entry name" value="Periplasmic binding protein-like II"/>
    <property type="match status" value="1"/>
</dbReference>
<dbReference type="InterPro" id="IPR052738">
    <property type="entry name" value="ABC-Tungstate_binding"/>
</dbReference>
<evidence type="ECO:0000256" key="1">
    <source>
        <dbReference type="SAM" id="SignalP"/>
    </source>
</evidence>
<evidence type="ECO:0000313" key="4">
    <source>
        <dbReference type="Proteomes" id="UP001056429"/>
    </source>
</evidence>
<organism evidence="3 4">
    <name type="scientific">Oceanirhabdus seepicola</name>
    <dbReference type="NCBI Taxonomy" id="2828781"/>
    <lineage>
        <taxon>Bacteria</taxon>
        <taxon>Bacillati</taxon>
        <taxon>Bacillota</taxon>
        <taxon>Clostridia</taxon>
        <taxon>Eubacteriales</taxon>
        <taxon>Clostridiaceae</taxon>
        <taxon>Oceanirhabdus</taxon>
    </lineage>
</organism>
<feature type="signal peptide" evidence="1">
    <location>
        <begin position="1"/>
        <end position="28"/>
    </location>
</feature>
<keyword evidence="4" id="KW-1185">Reference proteome</keyword>
<dbReference type="AlphaFoldDB" id="A0A9J6P9C7"/>
<name>A0A9J6P9C7_9CLOT</name>